<dbReference type="AlphaFoldDB" id="A0A9P6HPJ1"/>
<reference evidence="2" key="2">
    <citation type="submission" date="2020-11" db="EMBL/GenBank/DDBJ databases">
        <authorList>
            <consortium name="DOE Joint Genome Institute"/>
            <person name="Kuo A."/>
            <person name="Miyauchi S."/>
            <person name="Kiss E."/>
            <person name="Drula E."/>
            <person name="Kohler A."/>
            <person name="Sanchez-Garcia M."/>
            <person name="Andreopoulos B."/>
            <person name="Barry K.W."/>
            <person name="Bonito G."/>
            <person name="Buee M."/>
            <person name="Carver A."/>
            <person name="Chen C."/>
            <person name="Cichocki N."/>
            <person name="Clum A."/>
            <person name="Culley D."/>
            <person name="Crous P.W."/>
            <person name="Fauchery L."/>
            <person name="Girlanda M."/>
            <person name="Hayes R."/>
            <person name="Keri Z."/>
            <person name="Labutti K."/>
            <person name="Lipzen A."/>
            <person name="Lombard V."/>
            <person name="Magnuson J."/>
            <person name="Maillard F."/>
            <person name="Morin E."/>
            <person name="Murat C."/>
            <person name="Nolan M."/>
            <person name="Ohm R."/>
            <person name="Pangilinan J."/>
            <person name="Pereira M."/>
            <person name="Perotto S."/>
            <person name="Peter M."/>
            <person name="Riley R."/>
            <person name="Sitrit Y."/>
            <person name="Stielow B."/>
            <person name="Szollosi G."/>
            <person name="Zifcakova L."/>
            <person name="Stursova M."/>
            <person name="Spatafora J.W."/>
            <person name="Tedersoo L."/>
            <person name="Vaario L.-M."/>
            <person name="Yamada A."/>
            <person name="Yan M."/>
            <person name="Wang P."/>
            <person name="Xu J."/>
            <person name="Bruns T."/>
            <person name="Baldrian P."/>
            <person name="Vilgalys R."/>
            <person name="Henrissat B."/>
            <person name="Grigoriev I.V."/>
            <person name="Hibbett D."/>
            <person name="Nagy L.G."/>
            <person name="Martin F.M."/>
        </authorList>
    </citation>
    <scope>NUCLEOTIDE SEQUENCE</scope>
    <source>
        <strain evidence="2">UH-Tt-Lm1</strain>
    </source>
</reference>
<feature type="compositionally biased region" description="Basic and acidic residues" evidence="1">
    <location>
        <begin position="114"/>
        <end position="128"/>
    </location>
</feature>
<proteinExistence type="predicted"/>
<feature type="compositionally biased region" description="Polar residues" evidence="1">
    <location>
        <begin position="370"/>
        <end position="382"/>
    </location>
</feature>
<sequence>MGIYNPHLSPTPDPFLHPDRRAYCSYGCESLDATSPSISTSSSTFPSPHISSAMSPTPDRDIPALLPAALGGSGGPLQNYSRYRSINNHPSAIPRYSTLTHWSSSQYTEDESDHPDHAALYDPNEKHIPSSGLNYARRPSSTNWHSTIPRPRLTRASESGASSPVRSSMGAPQSAPSLALPPSPPSSGADDELSDGINDKQATLRNKKATSSSTNTSTSKKRNRASLPAYFSLLALTSSSPGKKSPQRLPLSTGVSTSRNVPKSSQTKTAPCTTAITPTTVHANQPDSCSSAFEASFRGRAERGRSRHRGPGSSTSPGARNDSRNRSPPRLRTVVSPSRSPAIAVLPVSPRLPTPRRHRGQESHEKVSDWVSTSIDLQSGLRSRSRRYSNESDESEERDWKPRDASTLNRGVDGERRGRRRTNELDAPPPYLNGPGIGNGRSGLRDRERRGVGLQGLVH</sequence>
<feature type="compositionally biased region" description="Basic and acidic residues" evidence="1">
    <location>
        <begin position="412"/>
        <end position="424"/>
    </location>
</feature>
<protein>
    <submittedName>
        <fullName evidence="2">Uncharacterized protein</fullName>
    </submittedName>
</protein>
<accession>A0A9P6HPJ1</accession>
<feature type="region of interest" description="Disordered" evidence="1">
    <location>
        <begin position="237"/>
        <end position="459"/>
    </location>
</feature>
<dbReference type="EMBL" id="WIUZ02000001">
    <property type="protein sequence ID" value="KAF9792160.1"/>
    <property type="molecule type" value="Genomic_DNA"/>
</dbReference>
<keyword evidence="3" id="KW-1185">Reference proteome</keyword>
<feature type="region of interest" description="Disordered" evidence="1">
    <location>
        <begin position="34"/>
        <end position="59"/>
    </location>
</feature>
<evidence type="ECO:0000256" key="1">
    <source>
        <dbReference type="SAM" id="MobiDB-lite"/>
    </source>
</evidence>
<feature type="compositionally biased region" description="Polar residues" evidence="1">
    <location>
        <begin position="253"/>
        <end position="266"/>
    </location>
</feature>
<feature type="compositionally biased region" description="Polar residues" evidence="1">
    <location>
        <begin position="281"/>
        <end position="293"/>
    </location>
</feature>
<feature type="compositionally biased region" description="Low complexity" evidence="1">
    <location>
        <begin position="209"/>
        <end position="218"/>
    </location>
</feature>
<feature type="compositionally biased region" description="Low complexity" evidence="1">
    <location>
        <begin position="267"/>
        <end position="280"/>
    </location>
</feature>
<evidence type="ECO:0000313" key="3">
    <source>
        <dbReference type="Proteomes" id="UP000736335"/>
    </source>
</evidence>
<comment type="caution">
    <text evidence="2">The sequence shown here is derived from an EMBL/GenBank/DDBJ whole genome shotgun (WGS) entry which is preliminary data.</text>
</comment>
<feature type="compositionally biased region" description="Low complexity" evidence="1">
    <location>
        <begin position="34"/>
        <end position="52"/>
    </location>
</feature>
<dbReference type="Proteomes" id="UP000736335">
    <property type="component" value="Unassembled WGS sequence"/>
</dbReference>
<feature type="compositionally biased region" description="Polar residues" evidence="1">
    <location>
        <begin position="156"/>
        <end position="166"/>
    </location>
</feature>
<feature type="region of interest" description="Disordered" evidence="1">
    <location>
        <begin position="104"/>
        <end position="225"/>
    </location>
</feature>
<evidence type="ECO:0000313" key="2">
    <source>
        <dbReference type="EMBL" id="KAF9792160.1"/>
    </source>
</evidence>
<reference evidence="2" key="1">
    <citation type="journal article" date="2020" name="Nat. Commun.">
        <title>Large-scale genome sequencing of mycorrhizal fungi provides insights into the early evolution of symbiotic traits.</title>
        <authorList>
            <person name="Miyauchi S."/>
            <person name="Kiss E."/>
            <person name="Kuo A."/>
            <person name="Drula E."/>
            <person name="Kohler A."/>
            <person name="Sanchez-Garcia M."/>
            <person name="Morin E."/>
            <person name="Andreopoulos B."/>
            <person name="Barry K.W."/>
            <person name="Bonito G."/>
            <person name="Buee M."/>
            <person name="Carver A."/>
            <person name="Chen C."/>
            <person name="Cichocki N."/>
            <person name="Clum A."/>
            <person name="Culley D."/>
            <person name="Crous P.W."/>
            <person name="Fauchery L."/>
            <person name="Girlanda M."/>
            <person name="Hayes R.D."/>
            <person name="Keri Z."/>
            <person name="LaButti K."/>
            <person name="Lipzen A."/>
            <person name="Lombard V."/>
            <person name="Magnuson J."/>
            <person name="Maillard F."/>
            <person name="Murat C."/>
            <person name="Nolan M."/>
            <person name="Ohm R.A."/>
            <person name="Pangilinan J."/>
            <person name="Pereira M.F."/>
            <person name="Perotto S."/>
            <person name="Peter M."/>
            <person name="Pfister S."/>
            <person name="Riley R."/>
            <person name="Sitrit Y."/>
            <person name="Stielow J.B."/>
            <person name="Szollosi G."/>
            <person name="Zifcakova L."/>
            <person name="Stursova M."/>
            <person name="Spatafora J.W."/>
            <person name="Tedersoo L."/>
            <person name="Vaario L.M."/>
            <person name="Yamada A."/>
            <person name="Yan M."/>
            <person name="Wang P."/>
            <person name="Xu J."/>
            <person name="Bruns T."/>
            <person name="Baldrian P."/>
            <person name="Vilgalys R."/>
            <person name="Dunand C."/>
            <person name="Henrissat B."/>
            <person name="Grigoriev I.V."/>
            <person name="Hibbett D."/>
            <person name="Nagy L.G."/>
            <person name="Martin F.M."/>
        </authorList>
    </citation>
    <scope>NUCLEOTIDE SEQUENCE</scope>
    <source>
        <strain evidence="2">UH-Tt-Lm1</strain>
    </source>
</reference>
<name>A0A9P6HPJ1_9AGAM</name>
<organism evidence="2 3">
    <name type="scientific">Thelephora terrestris</name>
    <dbReference type="NCBI Taxonomy" id="56493"/>
    <lineage>
        <taxon>Eukaryota</taxon>
        <taxon>Fungi</taxon>
        <taxon>Dikarya</taxon>
        <taxon>Basidiomycota</taxon>
        <taxon>Agaricomycotina</taxon>
        <taxon>Agaricomycetes</taxon>
        <taxon>Thelephorales</taxon>
        <taxon>Thelephoraceae</taxon>
        <taxon>Thelephora</taxon>
    </lineage>
</organism>
<dbReference type="OrthoDB" id="3262262at2759"/>
<gene>
    <name evidence="2" type="ORF">BJ322DRAFT_17784</name>
</gene>